<organism evidence="6 7">
    <name type="scientific">Sinorhizobium meliloti CCNWSX0020</name>
    <dbReference type="NCBI Taxonomy" id="1107881"/>
    <lineage>
        <taxon>Bacteria</taxon>
        <taxon>Pseudomonadati</taxon>
        <taxon>Pseudomonadota</taxon>
        <taxon>Alphaproteobacteria</taxon>
        <taxon>Hyphomicrobiales</taxon>
        <taxon>Rhizobiaceae</taxon>
        <taxon>Sinorhizobium/Ensifer group</taxon>
        <taxon>Sinorhizobium</taxon>
    </lineage>
</organism>
<keyword evidence="4" id="KW-0804">Transcription</keyword>
<dbReference type="InterPro" id="IPR036388">
    <property type="entry name" value="WH-like_DNA-bd_sf"/>
</dbReference>
<evidence type="ECO:0000256" key="1">
    <source>
        <dbReference type="ARBA" id="ARBA00009437"/>
    </source>
</evidence>
<dbReference type="InterPro" id="IPR000847">
    <property type="entry name" value="LysR_HTH_N"/>
</dbReference>
<dbReference type="GO" id="GO:0003677">
    <property type="term" value="F:DNA binding"/>
    <property type="evidence" value="ECO:0007669"/>
    <property type="project" value="UniProtKB-KW"/>
</dbReference>
<evidence type="ECO:0000259" key="5">
    <source>
        <dbReference type="PROSITE" id="PS50931"/>
    </source>
</evidence>
<keyword evidence="3" id="KW-0238">DNA-binding</keyword>
<dbReference type="Gene3D" id="1.10.10.10">
    <property type="entry name" value="Winged helix-like DNA-binding domain superfamily/Winged helix DNA-binding domain"/>
    <property type="match status" value="1"/>
</dbReference>
<gene>
    <name evidence="6" type="ORF">SM0020_17767</name>
</gene>
<dbReference type="Pfam" id="PF03466">
    <property type="entry name" value="LysR_substrate"/>
    <property type="match status" value="1"/>
</dbReference>
<dbReference type="SUPFAM" id="SSF46785">
    <property type="entry name" value="Winged helix' DNA-binding domain"/>
    <property type="match status" value="1"/>
</dbReference>
<feature type="domain" description="HTH lysR-type" evidence="5">
    <location>
        <begin position="27"/>
        <end position="84"/>
    </location>
</feature>
<dbReference type="PATRIC" id="fig|1107881.3.peg.3618"/>
<proteinExistence type="inferred from homology"/>
<evidence type="ECO:0000313" key="7">
    <source>
        <dbReference type="Proteomes" id="UP000004038"/>
    </source>
</evidence>
<sequence>MKLSYLSVFLIEDAAMNMMMRHALPLLEMDVLKTFVAIAETGNFTTAAETVYRTPSAVSMQIKKLEEMLGCTLFLRDARSVSLTPKGELLLGYARRLLSLNNETVSRFLLPDMNGVVRVGAPEDVGERILPDVLKRFAETYPNVTIDVSIGMSNAMRKRVDEHRLDIAVFNSLSEESAKGAEILMQEKLVWAGAKCGNAHLRDPLPVSMWEDGCVWRADAVEKLSRAGRKFRVAFLSAYTTGQRAAVLAGLAIAPLPRYLVQGEMVQLGERDGLPDLGHYNIGLKVIEDAPAPVLAVAEHVRAAFAELRMQAA</sequence>
<dbReference type="InterPro" id="IPR050176">
    <property type="entry name" value="LTTR"/>
</dbReference>
<evidence type="ECO:0000256" key="2">
    <source>
        <dbReference type="ARBA" id="ARBA00023015"/>
    </source>
</evidence>
<dbReference type="InterPro" id="IPR005119">
    <property type="entry name" value="LysR_subst-bd"/>
</dbReference>
<evidence type="ECO:0000256" key="4">
    <source>
        <dbReference type="ARBA" id="ARBA00023163"/>
    </source>
</evidence>
<evidence type="ECO:0000256" key="3">
    <source>
        <dbReference type="ARBA" id="ARBA00023125"/>
    </source>
</evidence>
<dbReference type="Proteomes" id="UP000004038">
    <property type="component" value="Unassembled WGS sequence"/>
</dbReference>
<dbReference type="PRINTS" id="PR00039">
    <property type="entry name" value="HTHLYSR"/>
</dbReference>
<dbReference type="Gene3D" id="3.40.190.10">
    <property type="entry name" value="Periplasmic binding protein-like II"/>
    <property type="match status" value="2"/>
</dbReference>
<dbReference type="FunFam" id="1.10.10.10:FF:000001">
    <property type="entry name" value="LysR family transcriptional regulator"/>
    <property type="match status" value="1"/>
</dbReference>
<dbReference type="EMBL" id="AGVV01000035">
    <property type="protein sequence ID" value="EHK76554.1"/>
    <property type="molecule type" value="Genomic_DNA"/>
</dbReference>
<evidence type="ECO:0000313" key="6">
    <source>
        <dbReference type="EMBL" id="EHK76554.1"/>
    </source>
</evidence>
<dbReference type="AlphaFoldDB" id="H0G263"/>
<name>H0G263_RHIML</name>
<dbReference type="PANTHER" id="PTHR30579:SF7">
    <property type="entry name" value="HTH-TYPE TRANSCRIPTIONAL REGULATOR LRHA-RELATED"/>
    <property type="match status" value="1"/>
</dbReference>
<dbReference type="Pfam" id="PF00126">
    <property type="entry name" value="HTH_1"/>
    <property type="match status" value="1"/>
</dbReference>
<keyword evidence="2" id="KW-0805">Transcription regulation</keyword>
<comment type="similarity">
    <text evidence="1">Belongs to the LysR transcriptional regulatory family.</text>
</comment>
<reference evidence="6 7" key="1">
    <citation type="journal article" date="2012" name="J. Bacteriol.">
        <title>Draft Genome Sequence of Sinorhizobium meliloti CCNWSX0020, a Nitrogen-Fixing Symbiont with Copper Tolerance Capability Isolated from Lead-Zinc Mine Tailings.</title>
        <authorList>
            <person name="Li Z."/>
            <person name="Ma Z."/>
            <person name="Hao X."/>
            <person name="Wei G."/>
        </authorList>
    </citation>
    <scope>NUCLEOTIDE SEQUENCE [LARGE SCALE GENOMIC DNA]</scope>
    <source>
        <strain evidence="6 7">CCNWSX0020</strain>
    </source>
</reference>
<dbReference type="InterPro" id="IPR036390">
    <property type="entry name" value="WH_DNA-bd_sf"/>
</dbReference>
<dbReference type="PANTHER" id="PTHR30579">
    <property type="entry name" value="TRANSCRIPTIONAL REGULATOR"/>
    <property type="match status" value="1"/>
</dbReference>
<dbReference type="GO" id="GO:0003700">
    <property type="term" value="F:DNA-binding transcription factor activity"/>
    <property type="evidence" value="ECO:0007669"/>
    <property type="project" value="InterPro"/>
</dbReference>
<protein>
    <submittedName>
        <fullName evidence="6">Putative transcription regulator protein</fullName>
    </submittedName>
</protein>
<dbReference type="SUPFAM" id="SSF53850">
    <property type="entry name" value="Periplasmic binding protein-like II"/>
    <property type="match status" value="1"/>
</dbReference>
<accession>H0G263</accession>
<dbReference type="PROSITE" id="PS50931">
    <property type="entry name" value="HTH_LYSR"/>
    <property type="match status" value="1"/>
</dbReference>